<feature type="domain" description="Dienelactone hydrolase" evidence="2">
    <location>
        <begin position="27"/>
        <end position="232"/>
    </location>
</feature>
<dbReference type="InterPro" id="IPR050261">
    <property type="entry name" value="FrsA_esterase"/>
</dbReference>
<dbReference type="PANTHER" id="PTHR22946:SF9">
    <property type="entry name" value="POLYKETIDE TRANSFERASE AF380"/>
    <property type="match status" value="1"/>
</dbReference>
<sequence>MITVTEKTVKQIPVLELIDAGLANEVLPLVFFYHGWMGCKEKVLTQGYELARQGFRVVMPDALYHGQRQVAGPAEEHQLEFWQIIANSVKEFPILTKAYEKSVGIYQHQIGVSGLSMGGITTCALLRVYPQITAAVCLMGSPCPVKFARKLLTKIPGMQDVDPAYVEQQLSQLAVIDLSQEPQKIASRPVHFWHGSADPMVPYQPTKDFYERIKDHSYAQNVTFTTTQGAGHKVSYPTTLEMAQKFHEYFAQ</sequence>
<dbReference type="EMBL" id="AZGB01000003">
    <property type="protein sequence ID" value="KRM07914.1"/>
    <property type="molecule type" value="Genomic_DNA"/>
</dbReference>
<dbReference type="Gene3D" id="3.40.50.1820">
    <property type="entry name" value="alpha/beta hydrolase"/>
    <property type="match status" value="1"/>
</dbReference>
<keyword evidence="4" id="KW-1185">Reference proteome</keyword>
<dbReference type="GO" id="GO:0052689">
    <property type="term" value="F:carboxylic ester hydrolase activity"/>
    <property type="evidence" value="ECO:0007669"/>
    <property type="project" value="UniProtKB-ARBA"/>
</dbReference>
<evidence type="ECO:0000259" key="2">
    <source>
        <dbReference type="Pfam" id="PF01738"/>
    </source>
</evidence>
<proteinExistence type="predicted"/>
<dbReference type="PANTHER" id="PTHR22946">
    <property type="entry name" value="DIENELACTONE HYDROLASE DOMAIN-CONTAINING PROTEIN-RELATED"/>
    <property type="match status" value="1"/>
</dbReference>
<evidence type="ECO:0000313" key="3">
    <source>
        <dbReference type="EMBL" id="KRM07914.1"/>
    </source>
</evidence>
<dbReference type="InterPro" id="IPR029058">
    <property type="entry name" value="AB_hydrolase_fold"/>
</dbReference>
<dbReference type="PATRIC" id="fig|1423750.3.peg.2064"/>
<dbReference type="RefSeq" id="WP_057870714.1">
    <property type="nucleotide sequence ID" value="NZ_AZGB01000003.1"/>
</dbReference>
<dbReference type="Pfam" id="PF01738">
    <property type="entry name" value="DLH"/>
    <property type="match status" value="1"/>
</dbReference>
<gene>
    <name evidence="3" type="ORF">FC89_GL002023</name>
</gene>
<dbReference type="AlphaFoldDB" id="A0A0R1VQ52"/>
<name>A0A0R1VQ52_9LACO</name>
<accession>A0A0R1VQ52</accession>
<dbReference type="OrthoDB" id="31158at2"/>
<dbReference type="STRING" id="1423750.FC89_GL002023"/>
<dbReference type="InterPro" id="IPR002925">
    <property type="entry name" value="Dienelactn_hydro"/>
</dbReference>
<evidence type="ECO:0000313" key="4">
    <source>
        <dbReference type="Proteomes" id="UP000051451"/>
    </source>
</evidence>
<dbReference type="Proteomes" id="UP000051451">
    <property type="component" value="Unassembled WGS sequence"/>
</dbReference>
<dbReference type="GeneID" id="98317968"/>
<keyword evidence="1" id="KW-0378">Hydrolase</keyword>
<comment type="caution">
    <text evidence="3">The sequence shown here is derived from an EMBL/GenBank/DDBJ whole genome shotgun (WGS) entry which is preliminary data.</text>
</comment>
<evidence type="ECO:0000256" key="1">
    <source>
        <dbReference type="ARBA" id="ARBA00022801"/>
    </source>
</evidence>
<reference evidence="3 4" key="1">
    <citation type="journal article" date="2015" name="Genome Announc.">
        <title>Expanding the biotechnology potential of lactobacilli through comparative genomics of 213 strains and associated genera.</title>
        <authorList>
            <person name="Sun Z."/>
            <person name="Harris H.M."/>
            <person name="McCann A."/>
            <person name="Guo C."/>
            <person name="Argimon S."/>
            <person name="Zhang W."/>
            <person name="Yang X."/>
            <person name="Jeffery I.B."/>
            <person name="Cooney J.C."/>
            <person name="Kagawa T.F."/>
            <person name="Liu W."/>
            <person name="Song Y."/>
            <person name="Salvetti E."/>
            <person name="Wrobel A."/>
            <person name="Rasinkangas P."/>
            <person name="Parkhill J."/>
            <person name="Rea M.C."/>
            <person name="O'Sullivan O."/>
            <person name="Ritari J."/>
            <person name="Douillard F.P."/>
            <person name="Paul Ross R."/>
            <person name="Yang R."/>
            <person name="Briner A.E."/>
            <person name="Felis G.E."/>
            <person name="de Vos W.M."/>
            <person name="Barrangou R."/>
            <person name="Klaenhammer T.R."/>
            <person name="Caufield P.W."/>
            <person name="Cui Y."/>
            <person name="Zhang H."/>
            <person name="O'Toole P.W."/>
        </authorList>
    </citation>
    <scope>NUCLEOTIDE SEQUENCE [LARGE SCALE GENOMIC DNA]</scope>
    <source>
        <strain evidence="3 4">DSM 18630</strain>
    </source>
</reference>
<organism evidence="3 4">
    <name type="scientific">Liquorilactobacillus ghanensis DSM 18630</name>
    <dbReference type="NCBI Taxonomy" id="1423750"/>
    <lineage>
        <taxon>Bacteria</taxon>
        <taxon>Bacillati</taxon>
        <taxon>Bacillota</taxon>
        <taxon>Bacilli</taxon>
        <taxon>Lactobacillales</taxon>
        <taxon>Lactobacillaceae</taxon>
        <taxon>Liquorilactobacillus</taxon>
    </lineage>
</organism>
<dbReference type="SUPFAM" id="SSF53474">
    <property type="entry name" value="alpha/beta-Hydrolases"/>
    <property type="match status" value="1"/>
</dbReference>
<protein>
    <submittedName>
        <fullName evidence="3">S9 family serine peptidase</fullName>
    </submittedName>
</protein>